<accession>D8K5S3</accession>
<dbReference type="KEGG" id="nwa:Nwat_1328"/>
<dbReference type="RefSeq" id="WP_013220346.1">
    <property type="nucleotide sequence ID" value="NC_014315.1"/>
</dbReference>
<gene>
    <name evidence="1" type="ordered locus">Nwat_1328</name>
</gene>
<evidence type="ECO:0000313" key="2">
    <source>
        <dbReference type="Proteomes" id="UP000000393"/>
    </source>
</evidence>
<keyword evidence="2" id="KW-1185">Reference proteome</keyword>
<name>D8K5S3_NITWC</name>
<organism evidence="1 2">
    <name type="scientific">Nitrosococcus watsoni (strain C-113)</name>
    <dbReference type="NCBI Taxonomy" id="105559"/>
    <lineage>
        <taxon>Bacteria</taxon>
        <taxon>Pseudomonadati</taxon>
        <taxon>Pseudomonadota</taxon>
        <taxon>Gammaproteobacteria</taxon>
        <taxon>Chromatiales</taxon>
        <taxon>Chromatiaceae</taxon>
        <taxon>Nitrosococcus</taxon>
    </lineage>
</organism>
<sequence>MPNEASEFAAKACLAVPDLPVRDRTQTGTAWLSRQRIDRLFAHQRNTIATRTVLGDRDHLGDALGLPIKD</sequence>
<dbReference type="AlphaFoldDB" id="D8K5S3"/>
<protein>
    <submittedName>
        <fullName evidence="1">Uncharacterized protein</fullName>
    </submittedName>
</protein>
<dbReference type="HOGENOM" id="CLU_2753807_0_0_6"/>
<dbReference type="STRING" id="105559.Nwat_1328"/>
<reference evidence="1 2" key="1">
    <citation type="submission" date="2010-06" db="EMBL/GenBank/DDBJ databases">
        <title>Complete sequence of chromosome of Nitrosococcus watsoni C-113.</title>
        <authorList>
            <consortium name="US DOE Joint Genome Institute"/>
            <person name="Lucas S."/>
            <person name="Copeland A."/>
            <person name="Lapidus A."/>
            <person name="Cheng J.-F."/>
            <person name="Bruce D."/>
            <person name="Goodwin L."/>
            <person name="Pitluck S."/>
            <person name="Malfatti S.A."/>
            <person name="Chain P.S.G."/>
            <person name="Land M."/>
            <person name="Hauser L."/>
            <person name="Kyrpides N."/>
            <person name="Ivanova N."/>
            <person name="Cambell M.A."/>
            <person name="Heidelberg J.F."/>
            <person name="Klotz M.G."/>
            <person name="Woyke T."/>
        </authorList>
    </citation>
    <scope>NUCLEOTIDE SEQUENCE [LARGE SCALE GENOMIC DNA]</scope>
    <source>
        <strain evidence="1 2">C-113</strain>
    </source>
</reference>
<dbReference type="EMBL" id="CP002086">
    <property type="protein sequence ID" value="ADJ28250.1"/>
    <property type="molecule type" value="Genomic_DNA"/>
</dbReference>
<evidence type="ECO:0000313" key="1">
    <source>
        <dbReference type="EMBL" id="ADJ28250.1"/>
    </source>
</evidence>
<proteinExistence type="predicted"/>
<dbReference type="Proteomes" id="UP000000393">
    <property type="component" value="Chromosome"/>
</dbReference>